<dbReference type="EMBL" id="CP045143">
    <property type="protein sequence ID" value="QFR23134.1"/>
    <property type="molecule type" value="Genomic_DNA"/>
</dbReference>
<evidence type="ECO:0000256" key="3">
    <source>
        <dbReference type="ARBA" id="ARBA00008725"/>
    </source>
</evidence>
<accession>A0A5P2TRD0</accession>
<keyword evidence="5 12" id="KW-0813">Transport</keyword>
<dbReference type="CDD" id="cd13653">
    <property type="entry name" value="PBP2_phosphate_like_1"/>
    <property type="match status" value="1"/>
</dbReference>
<keyword evidence="17" id="KW-1185">Reference proteome</keyword>
<dbReference type="SUPFAM" id="SSF53850">
    <property type="entry name" value="Periplasmic binding protein-like II"/>
    <property type="match status" value="1"/>
</dbReference>
<keyword evidence="9" id="KW-0472">Membrane</keyword>
<evidence type="ECO:0000313" key="16">
    <source>
        <dbReference type="Proteomes" id="UP000326779"/>
    </source>
</evidence>
<evidence type="ECO:0000256" key="2">
    <source>
        <dbReference type="ARBA" id="ARBA00004193"/>
    </source>
</evidence>
<feature type="domain" description="PBP" evidence="13">
    <location>
        <begin position="36"/>
        <end position="269"/>
    </location>
</feature>
<dbReference type="InterPro" id="IPR024370">
    <property type="entry name" value="PBP_domain"/>
</dbReference>
<evidence type="ECO:0000256" key="4">
    <source>
        <dbReference type="ARBA" id="ARBA00011529"/>
    </source>
</evidence>
<sequence length="301" mass="31391">MKKGILISAIALTVAGLLAGCGSQSASTKSSTAKGSTQTSTTSGKIVAVGSTALQPLADAVAKDFQDKNPGVTINVQGGGSGTGLGQIAQGSVDIGNSDIFAEQKGGIDASKVVDHQVAVVGMGPVANKDAGVTNLTMAQLRDIFTGKVTNWKEVGGKDQKITVVNRAEGSGTRATFEASVMDGKAAVKSLEQDSNGTVQKIVATTPGAISYLAFSYFKDDLQALSIDGVKPTDDNVTTNKWKIWSYEHMYTTKKPSSATKAYIKYMQSTAVQDSAVKKLGYISIHNMKVVKDANNKVTDK</sequence>
<dbReference type="GO" id="GO:0006817">
    <property type="term" value="P:phosphate ion transport"/>
    <property type="evidence" value="ECO:0007669"/>
    <property type="project" value="UniProtKB-UniRule"/>
</dbReference>
<proteinExistence type="inferred from homology"/>
<comment type="subcellular location">
    <subcellularLocation>
        <location evidence="2 12">Cell membrane</location>
        <topology evidence="2 12">Lipid-anchor</topology>
    </subcellularLocation>
</comment>
<comment type="function">
    <text evidence="1">Part of the ABC transporter complex PstSACB involved in phosphate import.</text>
</comment>
<dbReference type="FunFam" id="3.40.190.10:FF:000107">
    <property type="entry name" value="Phosphate ABC transporter, phosphate-binding protein"/>
    <property type="match status" value="1"/>
</dbReference>
<evidence type="ECO:0000313" key="14">
    <source>
        <dbReference type="EMBL" id="MEE6716266.1"/>
    </source>
</evidence>
<reference evidence="15 16" key="1">
    <citation type="submission" date="2019-10" db="EMBL/GenBank/DDBJ databases">
        <title>The completed genome of Lactobacillus harbinensis M1.</title>
        <authorList>
            <person name="Zheng Y."/>
        </authorList>
    </citation>
    <scope>NUCLEOTIDE SEQUENCE [LARGE SCALE GENOMIC DNA]</scope>
    <source>
        <strain evidence="15 16">M1</strain>
    </source>
</reference>
<evidence type="ECO:0000256" key="10">
    <source>
        <dbReference type="ARBA" id="ARBA00023139"/>
    </source>
</evidence>
<organism evidence="15 16">
    <name type="scientific">Schleiferilactobacillus harbinensis</name>
    <dbReference type="NCBI Taxonomy" id="304207"/>
    <lineage>
        <taxon>Bacteria</taxon>
        <taxon>Bacillati</taxon>
        <taxon>Bacillota</taxon>
        <taxon>Bacilli</taxon>
        <taxon>Lactobacillales</taxon>
        <taxon>Lactobacillaceae</taxon>
        <taxon>Schleiferilactobacillus</taxon>
    </lineage>
</organism>
<keyword evidence="11 12" id="KW-0449">Lipoprotein</keyword>
<dbReference type="Proteomes" id="UP000326779">
    <property type="component" value="Chromosome"/>
</dbReference>
<dbReference type="GeneID" id="78508744"/>
<dbReference type="EMBL" id="JAQSGK010000030">
    <property type="protein sequence ID" value="MEE6716266.1"/>
    <property type="molecule type" value="Genomic_DNA"/>
</dbReference>
<protein>
    <recommendedName>
        <fullName evidence="12">Phosphate-binding protein</fullName>
    </recommendedName>
</protein>
<dbReference type="PANTHER" id="PTHR30570:SF4">
    <property type="entry name" value="PHOSPHATE-BINDING PROTEIN PSTS 1"/>
    <property type="match status" value="1"/>
</dbReference>
<evidence type="ECO:0000256" key="5">
    <source>
        <dbReference type="ARBA" id="ARBA00022448"/>
    </source>
</evidence>
<evidence type="ECO:0000256" key="11">
    <source>
        <dbReference type="ARBA" id="ARBA00023288"/>
    </source>
</evidence>
<reference evidence="14 17" key="2">
    <citation type="submission" date="2023-02" db="EMBL/GenBank/DDBJ databases">
        <title>The predominant lactic acid bacteria and yeasts involved in the spontaneous fermentation of millet during the production of the traditional porridge Hausa koko in Ghana.</title>
        <authorList>
            <person name="Atter A."/>
            <person name="Diaz M."/>
        </authorList>
    </citation>
    <scope>NUCLEOTIDE SEQUENCE [LARGE SCALE GENOMIC DNA]</scope>
    <source>
        <strain evidence="14 17">FI11640</strain>
    </source>
</reference>
<dbReference type="AlphaFoldDB" id="A0A5P2TRD0"/>
<dbReference type="InterPro" id="IPR011862">
    <property type="entry name" value="Phos-bd"/>
</dbReference>
<evidence type="ECO:0000256" key="7">
    <source>
        <dbReference type="ARBA" id="ARBA00022592"/>
    </source>
</evidence>
<feature type="signal peptide" evidence="12">
    <location>
        <begin position="1"/>
        <end position="26"/>
    </location>
</feature>
<evidence type="ECO:0000259" key="13">
    <source>
        <dbReference type="Pfam" id="PF12849"/>
    </source>
</evidence>
<dbReference type="Proteomes" id="UP001330016">
    <property type="component" value="Unassembled WGS sequence"/>
</dbReference>
<dbReference type="GO" id="GO:0005886">
    <property type="term" value="C:plasma membrane"/>
    <property type="evidence" value="ECO:0007669"/>
    <property type="project" value="UniProtKB-SubCell"/>
</dbReference>
<evidence type="ECO:0000256" key="9">
    <source>
        <dbReference type="ARBA" id="ARBA00023136"/>
    </source>
</evidence>
<comment type="function">
    <text evidence="12">Involved in the system for phosphate transport across the cytoplasmic membrane.</text>
</comment>
<evidence type="ECO:0000313" key="17">
    <source>
        <dbReference type="Proteomes" id="UP001330016"/>
    </source>
</evidence>
<keyword evidence="10 12" id="KW-0564">Palmitate</keyword>
<evidence type="ECO:0000256" key="8">
    <source>
        <dbReference type="ARBA" id="ARBA00022729"/>
    </source>
</evidence>
<feature type="chain" id="PRO_5041746772" description="Phosphate-binding protein" evidence="12">
    <location>
        <begin position="27"/>
        <end position="301"/>
    </location>
</feature>
<evidence type="ECO:0000256" key="12">
    <source>
        <dbReference type="RuleBase" id="RU367119"/>
    </source>
</evidence>
<evidence type="ECO:0000256" key="1">
    <source>
        <dbReference type="ARBA" id="ARBA00002841"/>
    </source>
</evidence>
<comment type="subunit">
    <text evidence="4 12">The complex is composed of two ATP-binding proteins (PstB), two transmembrane proteins (PstC and PstA) and a solute-binding protein (PstS).</text>
</comment>
<evidence type="ECO:0000256" key="6">
    <source>
        <dbReference type="ARBA" id="ARBA00022475"/>
    </source>
</evidence>
<dbReference type="GO" id="GO:0042301">
    <property type="term" value="F:phosphate ion binding"/>
    <property type="evidence" value="ECO:0007669"/>
    <property type="project" value="UniProtKB-UniRule"/>
</dbReference>
<gene>
    <name evidence="15" type="primary">pstS</name>
    <name evidence="15" type="ORF">D1010_06785</name>
    <name evidence="14" type="ORF">PS435_10385</name>
</gene>
<keyword evidence="6 12" id="KW-1003">Cell membrane</keyword>
<dbReference type="PROSITE" id="PS51257">
    <property type="entry name" value="PROKAR_LIPOPROTEIN"/>
    <property type="match status" value="1"/>
</dbReference>
<keyword evidence="7 12" id="KW-0592">Phosphate transport</keyword>
<dbReference type="KEGG" id="lhb:D1010_06785"/>
<dbReference type="NCBIfam" id="TIGR02136">
    <property type="entry name" value="ptsS_2"/>
    <property type="match status" value="1"/>
</dbReference>
<dbReference type="RefSeq" id="WP_063516207.1">
    <property type="nucleotide sequence ID" value="NZ_CAUFDJ010000016.1"/>
</dbReference>
<keyword evidence="8 12" id="KW-0732">Signal</keyword>
<name>A0A5P2TRD0_9LACO</name>
<dbReference type="Pfam" id="PF12849">
    <property type="entry name" value="PBP_like_2"/>
    <property type="match status" value="1"/>
</dbReference>
<comment type="similarity">
    <text evidence="3 12">Belongs to the PstS family.</text>
</comment>
<dbReference type="Gene3D" id="3.40.190.10">
    <property type="entry name" value="Periplasmic binding protein-like II"/>
    <property type="match status" value="2"/>
</dbReference>
<dbReference type="PANTHER" id="PTHR30570">
    <property type="entry name" value="PERIPLASMIC PHOSPHATE BINDING COMPONENT OF PHOSPHATE ABC TRANSPORTER"/>
    <property type="match status" value="1"/>
</dbReference>
<dbReference type="InterPro" id="IPR050811">
    <property type="entry name" value="Phosphate_ABC_transporter"/>
</dbReference>
<evidence type="ECO:0000313" key="15">
    <source>
        <dbReference type="EMBL" id="QFR23134.1"/>
    </source>
</evidence>